<dbReference type="Pfam" id="PF11575">
    <property type="entry name" value="FhuF_C"/>
    <property type="match status" value="1"/>
</dbReference>
<keyword evidence="3" id="KW-1185">Reference proteome</keyword>
<comment type="caution">
    <text evidence="2">The sequence shown here is derived from an EMBL/GenBank/DDBJ whole genome shotgun (WGS) entry which is preliminary data.</text>
</comment>
<dbReference type="EMBL" id="SUMC01000005">
    <property type="protein sequence ID" value="TKA12193.1"/>
    <property type="molecule type" value="Genomic_DNA"/>
</dbReference>
<name>A0A4U0SS54_9ACTN</name>
<feature type="domain" description="Ferric siderophore reductase C-terminal" evidence="1">
    <location>
        <begin position="232"/>
        <end position="252"/>
    </location>
</feature>
<gene>
    <name evidence="2" type="ORF">FCI23_07845</name>
</gene>
<dbReference type="InterPro" id="IPR024726">
    <property type="entry name" value="FhuF_C"/>
</dbReference>
<proteinExistence type="predicted"/>
<protein>
    <submittedName>
        <fullName evidence="2">(2Fe-2S)-binding protein</fullName>
    </submittedName>
</protein>
<organism evidence="2 3">
    <name type="scientific">Actinacidiphila oryziradicis</name>
    <dbReference type="NCBI Taxonomy" id="2571141"/>
    <lineage>
        <taxon>Bacteria</taxon>
        <taxon>Bacillati</taxon>
        <taxon>Actinomycetota</taxon>
        <taxon>Actinomycetes</taxon>
        <taxon>Kitasatosporales</taxon>
        <taxon>Streptomycetaceae</taxon>
        <taxon>Actinacidiphila</taxon>
    </lineage>
</organism>
<dbReference type="Proteomes" id="UP000305778">
    <property type="component" value="Unassembled WGS sequence"/>
</dbReference>
<dbReference type="OrthoDB" id="5181364at2"/>
<evidence type="ECO:0000313" key="2">
    <source>
        <dbReference type="EMBL" id="TKA12193.1"/>
    </source>
</evidence>
<dbReference type="GO" id="GO:0051537">
    <property type="term" value="F:2 iron, 2 sulfur cluster binding"/>
    <property type="evidence" value="ECO:0007669"/>
    <property type="project" value="InterPro"/>
</dbReference>
<dbReference type="RefSeq" id="WP_136722726.1">
    <property type="nucleotide sequence ID" value="NZ_SUMC01000005.1"/>
</dbReference>
<sequence>MPPVLATASPLAGTYRRLTRSCDALDVRVPAAGGQPLDTIAGSWLNAREVATRTDALDALVDGESARILAAHGHTARPDAAASRILHHYLWQACLLISGPWYLERKVPRIRPEDLWIQPATGTLALSPGDFSHAADDDASRAELRSAVADHVQPLLAAFRPRLRRGPRTLWGMAADDLISGIWYLGRVLGQEEHAVREAAALLPGGTPPFPGAAGFRRLRDEAGRSYVTRTRAGCCMYYTIRPDEACLTCPRTSDAERLRRF</sequence>
<evidence type="ECO:0000313" key="3">
    <source>
        <dbReference type="Proteomes" id="UP000305778"/>
    </source>
</evidence>
<dbReference type="AlphaFoldDB" id="A0A4U0SS54"/>
<reference evidence="2 3" key="1">
    <citation type="submission" date="2019-04" db="EMBL/GenBank/DDBJ databases">
        <title>Streptomyces oryziradicis sp. nov., a novel actinomycete isolated from rhizosphere soil of rice (Oryza sativa L.).</title>
        <authorList>
            <person name="Li C."/>
        </authorList>
    </citation>
    <scope>NUCLEOTIDE SEQUENCE [LARGE SCALE GENOMIC DNA]</scope>
    <source>
        <strain evidence="2 3">NEAU-C40</strain>
    </source>
</reference>
<accession>A0A4U0SS54</accession>
<evidence type="ECO:0000259" key="1">
    <source>
        <dbReference type="Pfam" id="PF11575"/>
    </source>
</evidence>